<feature type="domain" description="DUF5681" evidence="2">
    <location>
        <begin position="19"/>
        <end position="94"/>
    </location>
</feature>
<gene>
    <name evidence="3" type="ORF">RUA4292_00625</name>
</gene>
<evidence type="ECO:0000313" key="4">
    <source>
        <dbReference type="Proteomes" id="UP000050783"/>
    </source>
</evidence>
<evidence type="ECO:0000259" key="2">
    <source>
        <dbReference type="Pfam" id="PF18932"/>
    </source>
</evidence>
<dbReference type="GeneID" id="55496060"/>
<evidence type="ECO:0000313" key="3">
    <source>
        <dbReference type="EMBL" id="CUH46459.1"/>
    </source>
</evidence>
<accession>A0A0P1EC55</accession>
<dbReference type="InterPro" id="IPR043736">
    <property type="entry name" value="DUF5681"/>
</dbReference>
<feature type="compositionally biased region" description="Acidic residues" evidence="1">
    <location>
        <begin position="1"/>
        <end position="11"/>
    </location>
</feature>
<proteinExistence type="predicted"/>
<reference evidence="3 4" key="1">
    <citation type="submission" date="2015-09" db="EMBL/GenBank/DDBJ databases">
        <authorList>
            <consortium name="Swine Surveillance"/>
        </authorList>
    </citation>
    <scope>NUCLEOTIDE SEQUENCE [LARGE SCALE GENOMIC DNA]</scope>
    <source>
        <strain evidence="3 4">CECT 4292</strain>
    </source>
</reference>
<sequence>MSDDIKDDDYEVGYGKPPKATQFKRGRSGNPKGRPKASKNVGKILEDTFFQKVPITENGVRREATMLEAIVRQVANGAAKGDMRNVDRVLKLLPQLQDALTSAETASESTAQTDPQSDVAVLEALADMFGSDPEDLFATVQEGVGNDCPES</sequence>
<dbReference type="RefSeq" id="WP_058276250.1">
    <property type="nucleotide sequence ID" value="NZ_CYPU01000011.1"/>
</dbReference>
<evidence type="ECO:0000256" key="1">
    <source>
        <dbReference type="SAM" id="MobiDB-lite"/>
    </source>
</evidence>
<feature type="region of interest" description="Disordered" evidence="1">
    <location>
        <begin position="1"/>
        <end position="41"/>
    </location>
</feature>
<organism evidence="3 4">
    <name type="scientific">Ruegeria atlantica</name>
    <dbReference type="NCBI Taxonomy" id="81569"/>
    <lineage>
        <taxon>Bacteria</taxon>
        <taxon>Pseudomonadati</taxon>
        <taxon>Pseudomonadota</taxon>
        <taxon>Alphaproteobacteria</taxon>
        <taxon>Rhodobacterales</taxon>
        <taxon>Roseobacteraceae</taxon>
        <taxon>Ruegeria</taxon>
    </lineage>
</organism>
<dbReference type="OrthoDB" id="2086138at2"/>
<dbReference type="Proteomes" id="UP000050783">
    <property type="component" value="Unassembled WGS sequence"/>
</dbReference>
<protein>
    <recommendedName>
        <fullName evidence="2">DUF5681 domain-containing protein</fullName>
    </recommendedName>
</protein>
<dbReference type="EMBL" id="CYPU01000011">
    <property type="protein sequence ID" value="CUH46459.1"/>
    <property type="molecule type" value="Genomic_DNA"/>
</dbReference>
<dbReference type="Pfam" id="PF18932">
    <property type="entry name" value="DUF5681"/>
    <property type="match status" value="1"/>
</dbReference>
<name>A0A0P1EC55_9RHOB</name>
<dbReference type="AlphaFoldDB" id="A0A0P1EC55"/>
<feature type="compositionally biased region" description="Basic residues" evidence="1">
    <location>
        <begin position="22"/>
        <end position="37"/>
    </location>
</feature>